<proteinExistence type="predicted"/>
<keyword evidence="2" id="KW-1185">Reference proteome</keyword>
<evidence type="ECO:0000313" key="2">
    <source>
        <dbReference type="Proteomes" id="UP000262939"/>
    </source>
</evidence>
<dbReference type="AlphaFoldDB" id="A0A372L8A3"/>
<dbReference type="OrthoDB" id="2382047at2"/>
<protein>
    <submittedName>
        <fullName evidence="1">DUF1292 domain-containing protein</fullName>
    </submittedName>
</protein>
<dbReference type="EMBL" id="QVTD01000018">
    <property type="protein sequence ID" value="RFU61058.1"/>
    <property type="molecule type" value="Genomic_DNA"/>
</dbReference>
<evidence type="ECO:0000313" key="1">
    <source>
        <dbReference type="EMBL" id="RFU61058.1"/>
    </source>
</evidence>
<reference evidence="1 2" key="1">
    <citation type="submission" date="2018-08" db="EMBL/GenBank/DDBJ databases">
        <title>Bacillus chawlae sp. nov., Bacillus glennii sp. nov., and Bacillus saganii sp. nov. Isolated from the Vehicle Assembly Building at Kennedy Space Center where the Viking Spacecraft were Assembled.</title>
        <authorList>
            <person name="Seuylemezian A."/>
            <person name="Vaishampayan P."/>
        </authorList>
    </citation>
    <scope>NUCLEOTIDE SEQUENCE [LARGE SCALE GENOMIC DNA]</scope>
    <source>
        <strain evidence="1 2">V44-8</strain>
    </source>
</reference>
<gene>
    <name evidence="1" type="ORF">D0466_19770</name>
</gene>
<dbReference type="InterPro" id="IPR009711">
    <property type="entry name" value="UPF0473"/>
</dbReference>
<dbReference type="Pfam" id="PF06949">
    <property type="entry name" value="DUF1292"/>
    <property type="match status" value="1"/>
</dbReference>
<sequence>MTVPQVRDFIIIEEEDGEERQFAVDALFDVEDESYALLSSGDDLLLMRVEEEDGEQYLVGLDDPIERENILHAYEVAVESAPAE</sequence>
<dbReference type="RefSeq" id="WP_117324239.1">
    <property type="nucleotide sequence ID" value="NZ_QVTD01000018.1"/>
</dbReference>
<organism evidence="1 2">
    <name type="scientific">Peribacillus glennii</name>
    <dbReference type="NCBI Taxonomy" id="2303991"/>
    <lineage>
        <taxon>Bacteria</taxon>
        <taxon>Bacillati</taxon>
        <taxon>Bacillota</taxon>
        <taxon>Bacilli</taxon>
        <taxon>Bacillales</taxon>
        <taxon>Bacillaceae</taxon>
        <taxon>Peribacillus</taxon>
    </lineage>
</organism>
<name>A0A372L8A3_9BACI</name>
<dbReference type="Proteomes" id="UP000262939">
    <property type="component" value="Unassembled WGS sequence"/>
</dbReference>
<comment type="caution">
    <text evidence="1">The sequence shown here is derived from an EMBL/GenBank/DDBJ whole genome shotgun (WGS) entry which is preliminary data.</text>
</comment>
<accession>A0A372L8A3</accession>